<feature type="signal peptide" evidence="3">
    <location>
        <begin position="1"/>
        <end position="25"/>
    </location>
</feature>
<dbReference type="EMBL" id="CP053069">
    <property type="protein sequence ID" value="QJR11489.1"/>
    <property type="molecule type" value="Genomic_DNA"/>
</dbReference>
<keyword evidence="3" id="KW-0732">Signal</keyword>
<proteinExistence type="predicted"/>
<dbReference type="PANTHER" id="PTHR35603">
    <property type="match status" value="1"/>
</dbReference>
<accession>A0A6M4GW73</accession>
<reference evidence="5 6" key="1">
    <citation type="submission" date="2020-04" db="EMBL/GenBank/DDBJ databases">
        <title>Usitatibacter rugosus gen. nov., sp. nov. and Usitatibacter palustris sp. nov., novel members of Usitatibacteraceae fam. nov. within the order Nitrosomonadales isolated from soil.</title>
        <authorList>
            <person name="Huber K.J."/>
            <person name="Neumann-Schaal M."/>
            <person name="Geppert A."/>
            <person name="Luckner M."/>
            <person name="Wanner G."/>
            <person name="Overmann J."/>
        </authorList>
    </citation>
    <scope>NUCLEOTIDE SEQUENCE [LARGE SCALE GENOMIC DNA]</scope>
    <source>
        <strain evidence="5 6">0125_3</strain>
    </source>
</reference>
<feature type="chain" id="PRO_5027103310" description="Glycine zipper 2TM domain-containing protein" evidence="3">
    <location>
        <begin position="26"/>
        <end position="140"/>
    </location>
</feature>
<dbReference type="AlphaFoldDB" id="A0A6M4GW73"/>
<name>A0A6M4GW73_9PROT</name>
<sequence length="140" mass="14113">MKARIASTLAAALAATALYAPAASAKCYECGTIAEIKQVEKKGEASGGGAVIGGVLGGVLGHQVGSGRGNTAATIVGAGAGAYAGHQVEKNKNAVTVYQVTINMEEGKDRIITLSNPPKFSEGDKVTVKTVDGKVKVAKR</sequence>
<dbReference type="GO" id="GO:0019867">
    <property type="term" value="C:outer membrane"/>
    <property type="evidence" value="ECO:0007669"/>
    <property type="project" value="InterPro"/>
</dbReference>
<evidence type="ECO:0000256" key="2">
    <source>
        <dbReference type="ARBA" id="ARBA00023136"/>
    </source>
</evidence>
<dbReference type="Pfam" id="PF05433">
    <property type="entry name" value="Rick_17kDa_Anti"/>
    <property type="match status" value="1"/>
</dbReference>
<keyword evidence="6" id="KW-1185">Reference proteome</keyword>
<evidence type="ECO:0000259" key="4">
    <source>
        <dbReference type="Pfam" id="PF05433"/>
    </source>
</evidence>
<dbReference type="PANTHER" id="PTHR35603:SF2">
    <property type="entry name" value="OUTER MEMBRANE LIPOPROTEIN"/>
    <property type="match status" value="1"/>
</dbReference>
<evidence type="ECO:0000256" key="3">
    <source>
        <dbReference type="SAM" id="SignalP"/>
    </source>
</evidence>
<organism evidence="5 6">
    <name type="scientific">Usitatibacter rugosus</name>
    <dbReference type="NCBI Taxonomy" id="2732067"/>
    <lineage>
        <taxon>Bacteria</taxon>
        <taxon>Pseudomonadati</taxon>
        <taxon>Pseudomonadota</taxon>
        <taxon>Betaproteobacteria</taxon>
        <taxon>Nitrosomonadales</taxon>
        <taxon>Usitatibacteraceae</taxon>
        <taxon>Usitatibacter</taxon>
    </lineage>
</organism>
<dbReference type="Proteomes" id="UP000501534">
    <property type="component" value="Chromosome"/>
</dbReference>
<dbReference type="InterPro" id="IPR051407">
    <property type="entry name" value="Bact_OM_lipoprot/Surf_antigen"/>
</dbReference>
<protein>
    <recommendedName>
        <fullName evidence="4">Glycine zipper 2TM domain-containing protein</fullName>
    </recommendedName>
</protein>
<dbReference type="InterPro" id="IPR008816">
    <property type="entry name" value="Gly_zipper_2TM_dom"/>
</dbReference>
<evidence type="ECO:0000313" key="5">
    <source>
        <dbReference type="EMBL" id="QJR11489.1"/>
    </source>
</evidence>
<dbReference type="RefSeq" id="WP_171092879.1">
    <property type="nucleotide sequence ID" value="NZ_CP053069.1"/>
</dbReference>
<feature type="domain" description="Glycine zipper 2TM" evidence="4">
    <location>
        <begin position="48"/>
        <end position="89"/>
    </location>
</feature>
<gene>
    <name evidence="5" type="ORF">DSM104443_02566</name>
</gene>
<dbReference type="KEGG" id="uru:DSM104443_02566"/>
<comment type="subcellular location">
    <subcellularLocation>
        <location evidence="1">Membrane</location>
    </subcellularLocation>
</comment>
<evidence type="ECO:0000256" key="1">
    <source>
        <dbReference type="ARBA" id="ARBA00004370"/>
    </source>
</evidence>
<keyword evidence="2" id="KW-0472">Membrane</keyword>
<evidence type="ECO:0000313" key="6">
    <source>
        <dbReference type="Proteomes" id="UP000501534"/>
    </source>
</evidence>